<organism evidence="1">
    <name type="scientific">marine metagenome</name>
    <dbReference type="NCBI Taxonomy" id="408172"/>
    <lineage>
        <taxon>unclassified sequences</taxon>
        <taxon>metagenomes</taxon>
        <taxon>ecological metagenomes</taxon>
    </lineage>
</organism>
<accession>A0A382X9I5</accession>
<gene>
    <name evidence="1" type="ORF">METZ01_LOCUS420099</name>
</gene>
<reference evidence="1" key="1">
    <citation type="submission" date="2018-05" db="EMBL/GenBank/DDBJ databases">
        <authorList>
            <person name="Lanie J.A."/>
            <person name="Ng W.-L."/>
            <person name="Kazmierczak K.M."/>
            <person name="Andrzejewski T.M."/>
            <person name="Davidsen T.M."/>
            <person name="Wayne K.J."/>
            <person name="Tettelin H."/>
            <person name="Glass J.I."/>
            <person name="Rusch D."/>
            <person name="Podicherti R."/>
            <person name="Tsui H.-C.T."/>
            <person name="Winkler M.E."/>
        </authorList>
    </citation>
    <scope>NUCLEOTIDE SEQUENCE</scope>
</reference>
<dbReference type="AlphaFoldDB" id="A0A382X9I5"/>
<dbReference type="PROSITE" id="PS51257">
    <property type="entry name" value="PROKAR_LIPOPROTEIN"/>
    <property type="match status" value="1"/>
</dbReference>
<protein>
    <submittedName>
        <fullName evidence="1">Uncharacterized protein</fullName>
    </submittedName>
</protein>
<proteinExistence type="predicted"/>
<name>A0A382X9I5_9ZZZZ</name>
<sequence length="170" mass="19447">MLLQFRNLIVGAFFIYLSIIGLMGCYAQPGTLGELNKISYRHHLGKATSFGFQEVTRQIFSQYGYAVDRFDNRSAYLTVESNWKLRQPTANELVNGFTEAKTQIIITANLERSATSKFTADLFSCNLEIKNLVNNGQDWVEFYNSPELKSSMDKIANDIKDEFLLTTRQF</sequence>
<dbReference type="EMBL" id="UINC01165703">
    <property type="protein sequence ID" value="SVD67245.1"/>
    <property type="molecule type" value="Genomic_DNA"/>
</dbReference>
<evidence type="ECO:0000313" key="1">
    <source>
        <dbReference type="EMBL" id="SVD67245.1"/>
    </source>
</evidence>